<keyword evidence="3" id="KW-1185">Reference proteome</keyword>
<evidence type="ECO:0000313" key="2">
    <source>
        <dbReference type="EMBL" id="CAJ2505763.1"/>
    </source>
</evidence>
<sequence>MLCSVCREGLEGIHDPQKTRRLGQMRDFPEILRQQLRKPKIKNIENEEFNEAVDKLDLQEHEKYVFGHHVDYASMLRSMQLGCVACTQFSVFNDENDINPAYEKLGAELTMLVYVGDPLEEFAHELVAHDGREENDRVNSAISYSTASADTWAVAQSWLKRCLDDHEICRNQKRERFIPARLLELNIDGDEKTFRLVSRAEVDLQSPPYCVTACPLISSRTFRDAFEIIERLGVRYLWIDRLCIVQDSAEDWRVEALTMQTVFRHGFLNIAALGSADDEGGCFHEPNPSLIAPTILDLGPRDGKLASFYRLDAEDWAWQSAFVGEPLLSRAWVLQERILATRTLYFGSKQVFWECYESNCCETIPKWRLMLRHRSRNPSLQEPAGSDTWKILIDPGDRSIIGATTGWLDVVGTYCQCSLSSPDDKLVALSGLAKHMGGVLTRRGAGQSVYLAGLWQDTMPESLLWKPKARAHRPPSYRAPSWSWAALDGDLNFVQYPVCKWHVNLVNAMTTPRAIDPAGELTGGTIWLRGPLVQVRGLRRINTDASEREAYNISSFHHIGNGALIDGLGDRGAYLQFDTGEDFPDQLTLLAFNSTPHKTHSYVITKGLALVFADETRSCYRRVGYIWLKTIVDFTVGDDAQSMPIGPLPMNDVEIV</sequence>
<dbReference type="AlphaFoldDB" id="A0AAI8VIX9"/>
<feature type="domain" description="Heterokaryon incompatibility" evidence="1">
    <location>
        <begin position="215"/>
        <end position="336"/>
    </location>
</feature>
<comment type="caution">
    <text evidence="2">The sequence shown here is derived from an EMBL/GenBank/DDBJ whole genome shotgun (WGS) entry which is preliminary data.</text>
</comment>
<evidence type="ECO:0000259" key="1">
    <source>
        <dbReference type="Pfam" id="PF06985"/>
    </source>
</evidence>
<dbReference type="EMBL" id="CAUWAG010000007">
    <property type="protein sequence ID" value="CAJ2505763.1"/>
    <property type="molecule type" value="Genomic_DNA"/>
</dbReference>
<name>A0AAI8VIX9_9PEZI</name>
<dbReference type="Proteomes" id="UP001295740">
    <property type="component" value="Unassembled WGS sequence"/>
</dbReference>
<reference evidence="2" key="1">
    <citation type="submission" date="2023-10" db="EMBL/GenBank/DDBJ databases">
        <authorList>
            <person name="Hackl T."/>
        </authorList>
    </citation>
    <scope>NUCLEOTIDE SEQUENCE</scope>
</reference>
<organism evidence="2 3">
    <name type="scientific">Anthostomella pinea</name>
    <dbReference type="NCBI Taxonomy" id="933095"/>
    <lineage>
        <taxon>Eukaryota</taxon>
        <taxon>Fungi</taxon>
        <taxon>Dikarya</taxon>
        <taxon>Ascomycota</taxon>
        <taxon>Pezizomycotina</taxon>
        <taxon>Sordariomycetes</taxon>
        <taxon>Xylariomycetidae</taxon>
        <taxon>Xylariales</taxon>
        <taxon>Xylariaceae</taxon>
        <taxon>Anthostomella</taxon>
    </lineage>
</organism>
<gene>
    <name evidence="2" type="ORF">KHLLAP_LOCUS6231</name>
</gene>
<dbReference type="PANTHER" id="PTHR33112:SF8">
    <property type="entry name" value="HETEROKARYON INCOMPATIBILITY DOMAIN-CONTAINING PROTEIN"/>
    <property type="match status" value="1"/>
</dbReference>
<accession>A0AAI8VIX9</accession>
<evidence type="ECO:0000313" key="3">
    <source>
        <dbReference type="Proteomes" id="UP001295740"/>
    </source>
</evidence>
<dbReference type="InterPro" id="IPR010730">
    <property type="entry name" value="HET"/>
</dbReference>
<dbReference type="Pfam" id="PF06985">
    <property type="entry name" value="HET"/>
    <property type="match status" value="1"/>
</dbReference>
<proteinExistence type="predicted"/>
<protein>
    <submittedName>
        <fullName evidence="2">Uu.00g131570.m01.CDS01</fullName>
    </submittedName>
</protein>
<dbReference type="PANTHER" id="PTHR33112">
    <property type="entry name" value="DOMAIN PROTEIN, PUTATIVE-RELATED"/>
    <property type="match status" value="1"/>
</dbReference>